<evidence type="ECO:0000256" key="1">
    <source>
        <dbReference type="SAM" id="MobiDB-lite"/>
    </source>
</evidence>
<feature type="region of interest" description="Disordered" evidence="1">
    <location>
        <begin position="27"/>
        <end position="53"/>
    </location>
</feature>
<name>A0A1E4TFE0_9ASCO</name>
<keyword evidence="3" id="KW-1185">Reference proteome</keyword>
<evidence type="ECO:0000313" key="2">
    <source>
        <dbReference type="EMBL" id="ODV90495.1"/>
    </source>
</evidence>
<sequence>MGLPLTEYKTRTSTNLLKEWSVLKRTAPRSSANTGTGGRRSRRSSDHKSTATAAAVAAVAAANSSVLTSTSTTARFKTLKRKPAPALYVLDFDATGAECARLVDSTEIRESEWLEGLTQSVLQSEKKAANLLDMSKRHGRYMVPERPVSSDNGIDSESNIENDDEIDEDDEDDADVDVDDEEADDLIDDNILTRTSTWSPLLPLTRADLADIPASLHSILLGNSGAESPRLMLSNLRRRQRRNGTLPNHLVRFLSEGLRDSEVYQGTSVDADV</sequence>
<organism evidence="2 3">
    <name type="scientific">Tortispora caseinolytica NRRL Y-17796</name>
    <dbReference type="NCBI Taxonomy" id="767744"/>
    <lineage>
        <taxon>Eukaryota</taxon>
        <taxon>Fungi</taxon>
        <taxon>Dikarya</taxon>
        <taxon>Ascomycota</taxon>
        <taxon>Saccharomycotina</taxon>
        <taxon>Trigonopsidomycetes</taxon>
        <taxon>Trigonopsidales</taxon>
        <taxon>Trigonopsidaceae</taxon>
        <taxon>Tortispora</taxon>
    </lineage>
</organism>
<protein>
    <submittedName>
        <fullName evidence="2">Uncharacterized protein</fullName>
    </submittedName>
</protein>
<dbReference type="Proteomes" id="UP000095023">
    <property type="component" value="Unassembled WGS sequence"/>
</dbReference>
<feature type="region of interest" description="Disordered" evidence="1">
    <location>
        <begin position="138"/>
        <end position="175"/>
    </location>
</feature>
<proteinExistence type="predicted"/>
<evidence type="ECO:0000313" key="3">
    <source>
        <dbReference type="Proteomes" id="UP000095023"/>
    </source>
</evidence>
<reference evidence="3" key="1">
    <citation type="submission" date="2016-02" db="EMBL/GenBank/DDBJ databases">
        <title>Comparative genomics of biotechnologically important yeasts.</title>
        <authorList>
            <consortium name="DOE Joint Genome Institute"/>
            <person name="Riley R."/>
            <person name="Haridas S."/>
            <person name="Wolfe K.H."/>
            <person name="Lopes M.R."/>
            <person name="Hittinger C.T."/>
            <person name="Goker M."/>
            <person name="Salamov A."/>
            <person name="Wisecaver J."/>
            <person name="Long T.M."/>
            <person name="Aerts A.L."/>
            <person name="Barry K."/>
            <person name="Choi C."/>
            <person name="Clum A."/>
            <person name="Coughlan A.Y."/>
            <person name="Deshpande S."/>
            <person name="Douglass A.P."/>
            <person name="Hanson S.J."/>
            <person name="Klenk H.-P."/>
            <person name="Labutti K."/>
            <person name="Lapidus A."/>
            <person name="Lindquist E."/>
            <person name="Lipzen A."/>
            <person name="Meier-Kolthoff J.P."/>
            <person name="Ohm R.A."/>
            <person name="Otillar R.P."/>
            <person name="Pangilinan J."/>
            <person name="Peng Y."/>
            <person name="Rokas A."/>
            <person name="Rosa C.A."/>
            <person name="Scheuner C."/>
            <person name="Sibirny A.A."/>
            <person name="Slot J.C."/>
            <person name="Stielow J.B."/>
            <person name="Sun H."/>
            <person name="Kurtzman C.P."/>
            <person name="Blackwell M."/>
            <person name="Jeffries T.W."/>
            <person name="Grigoriev I.V."/>
        </authorList>
    </citation>
    <scope>NUCLEOTIDE SEQUENCE [LARGE SCALE GENOMIC DNA]</scope>
    <source>
        <strain evidence="3">NRRL Y-17796</strain>
    </source>
</reference>
<feature type="compositionally biased region" description="Acidic residues" evidence="1">
    <location>
        <begin position="158"/>
        <end position="175"/>
    </location>
</feature>
<gene>
    <name evidence="2" type="ORF">CANCADRAFT_107061</name>
</gene>
<dbReference type="AlphaFoldDB" id="A0A1E4TFE0"/>
<accession>A0A1E4TFE0</accession>
<dbReference type="EMBL" id="KV453842">
    <property type="protein sequence ID" value="ODV90495.1"/>
    <property type="molecule type" value="Genomic_DNA"/>
</dbReference>